<accession>A0AA39WAP5</accession>
<reference evidence="2" key="1">
    <citation type="submission" date="2023-06" db="EMBL/GenBank/DDBJ databases">
        <title>Genome-scale phylogeny and comparative genomics of the fungal order Sordariales.</title>
        <authorList>
            <consortium name="Lawrence Berkeley National Laboratory"/>
            <person name="Hensen N."/>
            <person name="Bonometti L."/>
            <person name="Westerberg I."/>
            <person name="Brannstrom I.O."/>
            <person name="Guillou S."/>
            <person name="Cros-Aarteil S."/>
            <person name="Calhoun S."/>
            <person name="Haridas S."/>
            <person name="Kuo A."/>
            <person name="Mondo S."/>
            <person name="Pangilinan J."/>
            <person name="Riley R."/>
            <person name="LaButti K."/>
            <person name="Andreopoulos B."/>
            <person name="Lipzen A."/>
            <person name="Chen C."/>
            <person name="Yanf M."/>
            <person name="Daum C."/>
            <person name="Ng V."/>
            <person name="Clum A."/>
            <person name="Steindorff A."/>
            <person name="Ohm R."/>
            <person name="Martin F."/>
            <person name="Silar P."/>
            <person name="Natvig D."/>
            <person name="Lalanne C."/>
            <person name="Gautier V."/>
            <person name="Ament-velasquez S.L."/>
            <person name="Kruys A."/>
            <person name="Hutchinson M.I."/>
            <person name="Powell A.J."/>
            <person name="Barry K."/>
            <person name="Miller A.N."/>
            <person name="Grigoriev I.V."/>
            <person name="Debuchy R."/>
            <person name="Gladieux P."/>
            <person name="Thoren M.H."/>
            <person name="Johannesson H."/>
        </authorList>
    </citation>
    <scope>NUCLEOTIDE SEQUENCE</scope>
    <source>
        <strain evidence="2">SMH3391-2</strain>
    </source>
</reference>
<sequence>MANHLERLPLELLIMIVEECEPHDLLSFSTACRKFYQVLERHRYVLTNRIKAALDKPLIPLALHIVKFLQFRWHLDIRGSKWELEKEIRSFLDAHIILPCSQTDALQLPTDLPTICDLAAYCEHLKSKHDHPEDPLTTMLYDWHGCAFSCTCIVTRAKVTTQEGLFVNSPSQNGQWETFSGHFANWNPGDPTCNALWSALNITPGFAPSHQLYSLLRREVWCT</sequence>
<dbReference type="InterPro" id="IPR001810">
    <property type="entry name" value="F-box_dom"/>
</dbReference>
<dbReference type="SUPFAM" id="SSF81383">
    <property type="entry name" value="F-box domain"/>
    <property type="match status" value="1"/>
</dbReference>
<evidence type="ECO:0000259" key="1">
    <source>
        <dbReference type="PROSITE" id="PS50181"/>
    </source>
</evidence>
<evidence type="ECO:0000313" key="2">
    <source>
        <dbReference type="EMBL" id="KAK0612372.1"/>
    </source>
</evidence>
<dbReference type="SMART" id="SM00256">
    <property type="entry name" value="FBOX"/>
    <property type="match status" value="1"/>
</dbReference>
<dbReference type="Proteomes" id="UP001174934">
    <property type="component" value="Unassembled WGS sequence"/>
</dbReference>
<keyword evidence="3" id="KW-1185">Reference proteome</keyword>
<dbReference type="CDD" id="cd09917">
    <property type="entry name" value="F-box_SF"/>
    <property type="match status" value="1"/>
</dbReference>
<dbReference type="PROSITE" id="PS50181">
    <property type="entry name" value="FBOX"/>
    <property type="match status" value="1"/>
</dbReference>
<gene>
    <name evidence="2" type="ORF">B0T17DRAFT_404903</name>
</gene>
<name>A0AA39WAP5_9PEZI</name>
<organism evidence="2 3">
    <name type="scientific">Bombardia bombarda</name>
    <dbReference type="NCBI Taxonomy" id="252184"/>
    <lineage>
        <taxon>Eukaryota</taxon>
        <taxon>Fungi</taxon>
        <taxon>Dikarya</taxon>
        <taxon>Ascomycota</taxon>
        <taxon>Pezizomycotina</taxon>
        <taxon>Sordariomycetes</taxon>
        <taxon>Sordariomycetidae</taxon>
        <taxon>Sordariales</taxon>
        <taxon>Lasiosphaeriaceae</taxon>
        <taxon>Bombardia</taxon>
    </lineage>
</organism>
<feature type="domain" description="F-box" evidence="1">
    <location>
        <begin position="2"/>
        <end position="49"/>
    </location>
</feature>
<evidence type="ECO:0000313" key="3">
    <source>
        <dbReference type="Proteomes" id="UP001174934"/>
    </source>
</evidence>
<dbReference type="AlphaFoldDB" id="A0AA39WAP5"/>
<proteinExistence type="predicted"/>
<protein>
    <recommendedName>
        <fullName evidence="1">F-box domain-containing protein</fullName>
    </recommendedName>
</protein>
<comment type="caution">
    <text evidence="2">The sequence shown here is derived from an EMBL/GenBank/DDBJ whole genome shotgun (WGS) entry which is preliminary data.</text>
</comment>
<dbReference type="InterPro" id="IPR036047">
    <property type="entry name" value="F-box-like_dom_sf"/>
</dbReference>
<dbReference type="EMBL" id="JAULSR010000009">
    <property type="protein sequence ID" value="KAK0612372.1"/>
    <property type="molecule type" value="Genomic_DNA"/>
</dbReference>
<dbReference type="Pfam" id="PF00646">
    <property type="entry name" value="F-box"/>
    <property type="match status" value="1"/>
</dbReference>